<dbReference type="EMBL" id="KI894019">
    <property type="protein sequence ID" value="OCF28381.1"/>
    <property type="molecule type" value="Genomic_DNA"/>
</dbReference>
<reference evidence="3" key="2">
    <citation type="submission" date="2013-07" db="EMBL/GenBank/DDBJ databases">
        <authorList>
            <consortium name="The Broad Institute Genome Sequencing Platform"/>
            <person name="Cuomo C."/>
            <person name="Litvintseva A."/>
            <person name="Chen Y."/>
            <person name="Heitman J."/>
            <person name="Sun S."/>
            <person name="Springer D."/>
            <person name="Dromer F."/>
            <person name="Young S.K."/>
            <person name="Zeng Q."/>
            <person name="Gargeya S."/>
            <person name="Fitzgerald M."/>
            <person name="Abouelleil A."/>
            <person name="Alvarado L."/>
            <person name="Berlin A.M."/>
            <person name="Chapman S.B."/>
            <person name="Dewar J."/>
            <person name="Goldberg J."/>
            <person name="Griggs A."/>
            <person name="Gujja S."/>
            <person name="Hansen M."/>
            <person name="Howarth C."/>
            <person name="Imamovic A."/>
            <person name="Larimer J."/>
            <person name="McCowan C."/>
            <person name="Murphy C."/>
            <person name="Pearson M."/>
            <person name="Priest M."/>
            <person name="Roberts A."/>
            <person name="Saif S."/>
            <person name="Shea T."/>
            <person name="Sykes S."/>
            <person name="Wortman J."/>
            <person name="Nusbaum C."/>
            <person name="Birren B."/>
        </authorList>
    </citation>
    <scope>NUCLEOTIDE SEQUENCE</scope>
    <source>
        <strain evidence="3">CBS 10118</strain>
    </source>
</reference>
<evidence type="ECO:0000259" key="1">
    <source>
        <dbReference type="Pfam" id="PF12680"/>
    </source>
</evidence>
<evidence type="ECO:0000313" key="3">
    <source>
        <dbReference type="EMBL" id="WVW82523.1"/>
    </source>
</evidence>
<sequence>MTLTKEYVESFLEHVNKNEVAQMMNIIDDNVQGFHISPDVKSTPASGSFNNTSEFLAIWAPIANCFIDPIQFAIQNLVVSGNTAVLELKFEGVGRKDGKKYIQYPCWILEFDDEEKPKIVKWRCYPILP</sequence>
<organism evidence="2">
    <name type="scientific">Kwoniella bestiolae CBS 10118</name>
    <dbReference type="NCBI Taxonomy" id="1296100"/>
    <lineage>
        <taxon>Eukaryota</taxon>
        <taxon>Fungi</taxon>
        <taxon>Dikarya</taxon>
        <taxon>Basidiomycota</taxon>
        <taxon>Agaricomycotina</taxon>
        <taxon>Tremellomycetes</taxon>
        <taxon>Tremellales</taxon>
        <taxon>Cryptococcaceae</taxon>
        <taxon>Kwoniella</taxon>
    </lineage>
</organism>
<dbReference type="InterPro" id="IPR032710">
    <property type="entry name" value="NTF2-like_dom_sf"/>
</dbReference>
<keyword evidence="4" id="KW-1185">Reference proteome</keyword>
<name>A0A1B9GBJ4_9TREE</name>
<dbReference type="InterPro" id="IPR037401">
    <property type="entry name" value="SnoaL-like"/>
</dbReference>
<dbReference type="VEuPathDB" id="FungiDB:I302_03240"/>
<evidence type="ECO:0000313" key="2">
    <source>
        <dbReference type="EMBL" id="OCF28381.1"/>
    </source>
</evidence>
<dbReference type="GeneID" id="30207639"/>
<proteinExistence type="predicted"/>
<dbReference type="RefSeq" id="XP_019049451.1">
    <property type="nucleotide sequence ID" value="XM_019189889.1"/>
</dbReference>
<reference evidence="2" key="3">
    <citation type="submission" date="2014-01" db="EMBL/GenBank/DDBJ databases">
        <title>Evolution of pathogenesis and genome organization in the Tremellales.</title>
        <authorList>
            <person name="Cuomo C."/>
            <person name="Litvintseva A."/>
            <person name="Heitman J."/>
            <person name="Chen Y."/>
            <person name="Sun S."/>
            <person name="Springer D."/>
            <person name="Dromer F."/>
            <person name="Young S."/>
            <person name="Zeng Q."/>
            <person name="Chapman S."/>
            <person name="Gujja S."/>
            <person name="Saif S."/>
            <person name="Birren B."/>
        </authorList>
    </citation>
    <scope>NUCLEOTIDE SEQUENCE</scope>
    <source>
        <strain evidence="2">CBS 10118</strain>
    </source>
</reference>
<gene>
    <name evidence="2" type="ORF">I302_03240</name>
    <name evidence="3" type="ORF">I302_104534</name>
</gene>
<accession>A0A1B9GBJ4</accession>
<protein>
    <recommendedName>
        <fullName evidence="1">SnoaL-like domain-containing protein</fullName>
    </recommendedName>
</protein>
<reference evidence="3" key="4">
    <citation type="submission" date="2024-02" db="EMBL/GenBank/DDBJ databases">
        <title>Comparative genomics of Cryptococcus and Kwoniella reveals pathogenesis evolution and contrasting modes of karyotype evolution via chromosome fusion or intercentromeric recombination.</title>
        <authorList>
            <person name="Coelho M.A."/>
            <person name="David-Palma M."/>
            <person name="Shea T."/>
            <person name="Bowers K."/>
            <person name="McGinley-Smith S."/>
            <person name="Mohammad A.W."/>
            <person name="Gnirke A."/>
            <person name="Yurkov A.M."/>
            <person name="Nowrousian M."/>
            <person name="Sun S."/>
            <person name="Cuomo C.A."/>
            <person name="Heitman J."/>
        </authorList>
    </citation>
    <scope>NUCLEOTIDE SEQUENCE</scope>
    <source>
        <strain evidence="3">CBS 10118</strain>
    </source>
</reference>
<dbReference type="KEGG" id="kbi:30207639"/>
<dbReference type="SUPFAM" id="SSF54427">
    <property type="entry name" value="NTF2-like"/>
    <property type="match status" value="1"/>
</dbReference>
<dbReference type="Proteomes" id="UP000092730">
    <property type="component" value="Chromosome 2"/>
</dbReference>
<dbReference type="Gene3D" id="3.10.450.50">
    <property type="match status" value="1"/>
</dbReference>
<evidence type="ECO:0000313" key="4">
    <source>
        <dbReference type="Proteomes" id="UP000092730"/>
    </source>
</evidence>
<dbReference type="Pfam" id="PF12680">
    <property type="entry name" value="SnoaL_2"/>
    <property type="match status" value="1"/>
</dbReference>
<dbReference type="OrthoDB" id="10264449at2759"/>
<dbReference type="AlphaFoldDB" id="A0A1B9GBJ4"/>
<dbReference type="EMBL" id="CP144542">
    <property type="protein sequence ID" value="WVW82523.1"/>
    <property type="molecule type" value="Genomic_DNA"/>
</dbReference>
<reference evidence="2" key="1">
    <citation type="submission" date="2013-07" db="EMBL/GenBank/DDBJ databases">
        <title>The Genome Sequence of Cryptococcus bestiolae CBS10118.</title>
        <authorList>
            <consortium name="The Broad Institute Genome Sequencing Platform"/>
            <person name="Cuomo C."/>
            <person name="Litvintseva A."/>
            <person name="Chen Y."/>
            <person name="Heitman J."/>
            <person name="Sun S."/>
            <person name="Springer D."/>
            <person name="Dromer F."/>
            <person name="Young S.K."/>
            <person name="Zeng Q."/>
            <person name="Gargeya S."/>
            <person name="Fitzgerald M."/>
            <person name="Abouelleil A."/>
            <person name="Alvarado L."/>
            <person name="Berlin A.M."/>
            <person name="Chapman S.B."/>
            <person name="Dewar J."/>
            <person name="Goldberg J."/>
            <person name="Griggs A."/>
            <person name="Gujja S."/>
            <person name="Hansen M."/>
            <person name="Howarth C."/>
            <person name="Imamovic A."/>
            <person name="Larimer J."/>
            <person name="McCowan C."/>
            <person name="Murphy C."/>
            <person name="Pearson M."/>
            <person name="Priest M."/>
            <person name="Roberts A."/>
            <person name="Saif S."/>
            <person name="Shea T."/>
            <person name="Sykes S."/>
            <person name="Wortman J."/>
            <person name="Nusbaum C."/>
            <person name="Birren B."/>
        </authorList>
    </citation>
    <scope>NUCLEOTIDE SEQUENCE [LARGE SCALE GENOMIC DNA]</scope>
    <source>
        <strain evidence="2">CBS 10118</strain>
    </source>
</reference>
<feature type="domain" description="SnoaL-like" evidence="1">
    <location>
        <begin position="8"/>
        <end position="114"/>
    </location>
</feature>